<dbReference type="EC" id="3.6.4.13" evidence="1"/>
<feature type="domain" description="Helicase ATP-binding" evidence="10">
    <location>
        <begin position="188"/>
        <end position="359"/>
    </location>
</feature>
<evidence type="ECO:0000256" key="5">
    <source>
        <dbReference type="ARBA" id="ARBA00022840"/>
    </source>
</evidence>
<evidence type="ECO:0000313" key="13">
    <source>
        <dbReference type="EMBL" id="KAK1737063.1"/>
    </source>
</evidence>
<name>A0AAD8Y072_9STRA</name>
<comment type="similarity">
    <text evidence="7">Belongs to the DEAD box helicase family.</text>
</comment>
<evidence type="ECO:0000256" key="9">
    <source>
        <dbReference type="SAM" id="MobiDB-lite"/>
    </source>
</evidence>
<evidence type="ECO:0000256" key="3">
    <source>
        <dbReference type="ARBA" id="ARBA00022801"/>
    </source>
</evidence>
<dbReference type="PROSITE" id="PS51192">
    <property type="entry name" value="HELICASE_ATP_BIND_1"/>
    <property type="match status" value="1"/>
</dbReference>
<dbReference type="Gene3D" id="3.40.50.300">
    <property type="entry name" value="P-loop containing nucleotide triphosphate hydrolases"/>
    <property type="match status" value="2"/>
</dbReference>
<keyword evidence="3 7" id="KW-0378">Hydrolase</keyword>
<accession>A0AAD8Y072</accession>
<dbReference type="CDD" id="cd18787">
    <property type="entry name" value="SF2_C_DEAD"/>
    <property type="match status" value="1"/>
</dbReference>
<dbReference type="GO" id="GO:0003724">
    <property type="term" value="F:RNA helicase activity"/>
    <property type="evidence" value="ECO:0007669"/>
    <property type="project" value="UniProtKB-EC"/>
</dbReference>
<evidence type="ECO:0000259" key="12">
    <source>
        <dbReference type="PROSITE" id="PS51195"/>
    </source>
</evidence>
<dbReference type="SMART" id="SM00487">
    <property type="entry name" value="DEXDc"/>
    <property type="match status" value="1"/>
</dbReference>
<keyword evidence="8" id="KW-0175">Coiled coil</keyword>
<feature type="coiled-coil region" evidence="8">
    <location>
        <begin position="78"/>
        <end position="113"/>
    </location>
</feature>
<dbReference type="Pfam" id="PF00271">
    <property type="entry name" value="Helicase_C"/>
    <property type="match status" value="1"/>
</dbReference>
<dbReference type="Proteomes" id="UP001224775">
    <property type="component" value="Unassembled WGS sequence"/>
</dbReference>
<reference evidence="13" key="1">
    <citation type="submission" date="2023-06" db="EMBL/GenBank/DDBJ databases">
        <title>Survivors Of The Sea: Transcriptome response of Skeletonema marinoi to long-term dormancy.</title>
        <authorList>
            <person name="Pinder M.I.M."/>
            <person name="Kourtchenko O."/>
            <person name="Robertson E.K."/>
            <person name="Larsson T."/>
            <person name="Maumus F."/>
            <person name="Osuna-Cruz C.M."/>
            <person name="Vancaester E."/>
            <person name="Stenow R."/>
            <person name="Vandepoele K."/>
            <person name="Ploug H."/>
            <person name="Bruchert V."/>
            <person name="Godhe A."/>
            <person name="Topel M."/>
        </authorList>
    </citation>
    <scope>NUCLEOTIDE SEQUENCE</scope>
    <source>
        <strain evidence="13">R05AC</strain>
    </source>
</reference>
<feature type="region of interest" description="Disordered" evidence="9">
    <location>
        <begin position="1"/>
        <end position="53"/>
    </location>
</feature>
<dbReference type="AlphaFoldDB" id="A0AAD8Y072"/>
<evidence type="ECO:0000256" key="2">
    <source>
        <dbReference type="ARBA" id="ARBA00022741"/>
    </source>
</evidence>
<keyword evidence="14" id="KW-1185">Reference proteome</keyword>
<dbReference type="SUPFAM" id="SSF52540">
    <property type="entry name" value="P-loop containing nucleoside triphosphate hydrolases"/>
    <property type="match status" value="1"/>
</dbReference>
<evidence type="ECO:0000256" key="1">
    <source>
        <dbReference type="ARBA" id="ARBA00012552"/>
    </source>
</evidence>
<feature type="compositionally biased region" description="Basic and acidic residues" evidence="9">
    <location>
        <begin position="23"/>
        <end position="53"/>
    </location>
</feature>
<dbReference type="PROSITE" id="PS00039">
    <property type="entry name" value="DEAD_ATP_HELICASE"/>
    <property type="match status" value="1"/>
</dbReference>
<evidence type="ECO:0000256" key="7">
    <source>
        <dbReference type="RuleBase" id="RU000492"/>
    </source>
</evidence>
<dbReference type="InterPro" id="IPR001650">
    <property type="entry name" value="Helicase_C-like"/>
</dbReference>
<proteinExistence type="inferred from homology"/>
<dbReference type="InterPro" id="IPR011545">
    <property type="entry name" value="DEAD/DEAH_box_helicase_dom"/>
</dbReference>
<evidence type="ECO:0000259" key="10">
    <source>
        <dbReference type="PROSITE" id="PS51192"/>
    </source>
</evidence>
<dbReference type="PROSITE" id="PS51195">
    <property type="entry name" value="Q_MOTIF"/>
    <property type="match status" value="1"/>
</dbReference>
<feature type="compositionally biased region" description="Low complexity" evidence="9">
    <location>
        <begin position="12"/>
        <end position="22"/>
    </location>
</feature>
<keyword evidence="2 7" id="KW-0547">Nucleotide-binding</keyword>
<dbReference type="EMBL" id="JATAAI010000027">
    <property type="protein sequence ID" value="KAK1737063.1"/>
    <property type="molecule type" value="Genomic_DNA"/>
</dbReference>
<feature type="domain" description="Helicase C-terminal" evidence="11">
    <location>
        <begin position="389"/>
        <end position="541"/>
    </location>
</feature>
<dbReference type="InterPro" id="IPR000629">
    <property type="entry name" value="RNA-helicase_DEAD-box_CS"/>
</dbReference>
<evidence type="ECO:0000256" key="8">
    <source>
        <dbReference type="SAM" id="Coils"/>
    </source>
</evidence>
<comment type="caution">
    <text evidence="13">The sequence shown here is derived from an EMBL/GenBank/DDBJ whole genome shotgun (WGS) entry which is preliminary data.</text>
</comment>
<dbReference type="PROSITE" id="PS51194">
    <property type="entry name" value="HELICASE_CTER"/>
    <property type="match status" value="1"/>
</dbReference>
<feature type="compositionally biased region" description="Basic and acidic residues" evidence="9">
    <location>
        <begin position="1"/>
        <end position="11"/>
    </location>
</feature>
<dbReference type="InterPro" id="IPR014001">
    <property type="entry name" value="Helicase_ATP-bd"/>
</dbReference>
<dbReference type="GO" id="GO:0016787">
    <property type="term" value="F:hydrolase activity"/>
    <property type="evidence" value="ECO:0007669"/>
    <property type="project" value="UniProtKB-KW"/>
</dbReference>
<evidence type="ECO:0000256" key="4">
    <source>
        <dbReference type="ARBA" id="ARBA00022806"/>
    </source>
</evidence>
<dbReference type="GO" id="GO:0005524">
    <property type="term" value="F:ATP binding"/>
    <property type="evidence" value="ECO:0007669"/>
    <property type="project" value="UniProtKB-KW"/>
</dbReference>
<dbReference type="CDD" id="cd17963">
    <property type="entry name" value="DEADc_DDX19_DDX25"/>
    <property type="match status" value="1"/>
</dbReference>
<feature type="short sequence motif" description="Q motif" evidence="6">
    <location>
        <begin position="155"/>
        <end position="183"/>
    </location>
</feature>
<keyword evidence="4 7" id="KW-0347">Helicase</keyword>
<dbReference type="SMART" id="SM00490">
    <property type="entry name" value="HELICc"/>
    <property type="match status" value="1"/>
</dbReference>
<dbReference type="InterPro" id="IPR027417">
    <property type="entry name" value="P-loop_NTPase"/>
</dbReference>
<feature type="domain" description="DEAD-box RNA helicase Q" evidence="12">
    <location>
        <begin position="155"/>
        <end position="183"/>
    </location>
</feature>
<dbReference type="Pfam" id="PF00270">
    <property type="entry name" value="DEAD"/>
    <property type="match status" value="1"/>
</dbReference>
<keyword evidence="5 7" id="KW-0067">ATP-binding</keyword>
<dbReference type="PANTHER" id="PTHR47958">
    <property type="entry name" value="ATP-DEPENDENT RNA HELICASE DBP3"/>
    <property type="match status" value="1"/>
</dbReference>
<organism evidence="13 14">
    <name type="scientific">Skeletonema marinoi</name>
    <dbReference type="NCBI Taxonomy" id="267567"/>
    <lineage>
        <taxon>Eukaryota</taxon>
        <taxon>Sar</taxon>
        <taxon>Stramenopiles</taxon>
        <taxon>Ochrophyta</taxon>
        <taxon>Bacillariophyta</taxon>
        <taxon>Coscinodiscophyceae</taxon>
        <taxon>Thalassiosirophycidae</taxon>
        <taxon>Thalassiosirales</taxon>
        <taxon>Skeletonemataceae</taxon>
        <taxon>Skeletonema</taxon>
        <taxon>Skeletonema marinoi-dohrnii complex</taxon>
    </lineage>
</organism>
<dbReference type="InterPro" id="IPR014014">
    <property type="entry name" value="RNA_helicase_DEAD_Q_motif"/>
</dbReference>
<evidence type="ECO:0000259" key="11">
    <source>
        <dbReference type="PROSITE" id="PS51194"/>
    </source>
</evidence>
<evidence type="ECO:0000313" key="14">
    <source>
        <dbReference type="Proteomes" id="UP001224775"/>
    </source>
</evidence>
<gene>
    <name evidence="13" type="ORF">QTG54_012508</name>
</gene>
<protein>
    <recommendedName>
        <fullName evidence="1">RNA helicase</fullName>
        <ecNumber evidence="1">3.6.4.13</ecNumber>
    </recommendedName>
</protein>
<sequence length="550" mass="60629">MSSSTEDEKTTSDGSVEAPAVAEEPKKEEKEAEKPSEEKGETAEIARAPSDTEVRFKAHAILNKVENAENKRLSSTDLKAKEEVAKKEEAAAAAAAEQAKLKKEQEIENKKKVASDTLTKRMQKLALDIQERQKNSSDRLRVIQSDQSSHLSSAKTFQDLNLPEHLIKAIFEMGFERPSAIQEEALPRILANPPRNLIGQAQSGSGKTAAFVLGMLFRINIDTPATCQGLCVTPTRELAVQIFNNAVTPMAAHMPGLKVRLALAGETIERGAKLDSHMVIGTPGKVVDWLKRRIIDARTIKVFVLDEADNMVAESGHRANSLLIKKVMPKKCQSLLFSATFPDEVISFAEKMIHNPDKILIESDEYLVLDIIKQIWIDCQQYDGGKLQFLEDIYSLLAVGKSIIFVGTKRDADSVHRTLADSGYSCSVLHSSVENEERDRTMEAFRKDESNVLITTNVLARGVDVDGVCLVVNYDVPIDKEGKPDFETYLHRIGRTGRFGRKGTAINLIGDQKSIEVLAAIEGHFSTGGKEMIAMAECDPESLADTIDIL</sequence>
<dbReference type="GO" id="GO:0003676">
    <property type="term" value="F:nucleic acid binding"/>
    <property type="evidence" value="ECO:0007669"/>
    <property type="project" value="InterPro"/>
</dbReference>
<evidence type="ECO:0000256" key="6">
    <source>
        <dbReference type="PROSITE-ProRule" id="PRU00552"/>
    </source>
</evidence>